<protein>
    <submittedName>
        <fullName evidence="2">Uncharacterized protein</fullName>
    </submittedName>
</protein>
<name>A0A2W2GEG8_9ACTN</name>
<evidence type="ECO:0000256" key="1">
    <source>
        <dbReference type="SAM" id="MobiDB-lite"/>
    </source>
</evidence>
<feature type="compositionally biased region" description="Basic and acidic residues" evidence="1">
    <location>
        <begin position="88"/>
        <end position="99"/>
    </location>
</feature>
<feature type="compositionally biased region" description="Basic and acidic residues" evidence="1">
    <location>
        <begin position="1"/>
        <end position="15"/>
    </location>
</feature>
<feature type="compositionally biased region" description="Acidic residues" evidence="1">
    <location>
        <begin position="67"/>
        <end position="80"/>
    </location>
</feature>
<feature type="compositionally biased region" description="Acidic residues" evidence="1">
    <location>
        <begin position="16"/>
        <end position="25"/>
    </location>
</feature>
<dbReference type="Proteomes" id="UP000248544">
    <property type="component" value="Unassembled WGS sequence"/>
</dbReference>
<dbReference type="AlphaFoldDB" id="A0A2W2GEG8"/>
<evidence type="ECO:0000313" key="2">
    <source>
        <dbReference type="EMBL" id="PZG41029.1"/>
    </source>
</evidence>
<evidence type="ECO:0000313" key="3">
    <source>
        <dbReference type="Proteomes" id="UP000248544"/>
    </source>
</evidence>
<gene>
    <name evidence="2" type="ORF">C1I98_22080</name>
</gene>
<feature type="region of interest" description="Disordered" evidence="1">
    <location>
        <begin position="1"/>
        <end position="153"/>
    </location>
</feature>
<organism evidence="2 3">
    <name type="scientific">Spongiactinospora gelatinilytica</name>
    <dbReference type="NCBI Taxonomy" id="2666298"/>
    <lineage>
        <taxon>Bacteria</taxon>
        <taxon>Bacillati</taxon>
        <taxon>Actinomycetota</taxon>
        <taxon>Actinomycetes</taxon>
        <taxon>Streptosporangiales</taxon>
        <taxon>Streptosporangiaceae</taxon>
        <taxon>Spongiactinospora</taxon>
    </lineage>
</organism>
<feature type="compositionally biased region" description="Basic and acidic residues" evidence="1">
    <location>
        <begin position="26"/>
        <end position="37"/>
    </location>
</feature>
<accession>A0A2W2GEG8</accession>
<keyword evidence="3" id="KW-1185">Reference proteome</keyword>
<dbReference type="EMBL" id="POUA01000183">
    <property type="protein sequence ID" value="PZG41029.1"/>
    <property type="molecule type" value="Genomic_DNA"/>
</dbReference>
<proteinExistence type="predicted"/>
<comment type="caution">
    <text evidence="2">The sequence shown here is derived from an EMBL/GenBank/DDBJ whole genome shotgun (WGS) entry which is preliminary data.</text>
</comment>
<sequence length="153" mass="16595">MPKPRIGLDDRHEKVEEADEAEAAQEPDRPAVPERAPDMPLRWGDLAKTLPRKRPGDVLVHPRPSPEQDDPAANDSDEGPDTQPLRVFSDERLKAREEADNPGGWEAHVADAVANLADRPHRGESGDGSAEAEAGDSGPPLSRVRSTPTPPEE</sequence>
<reference evidence="2 3" key="1">
    <citation type="submission" date="2018-01" db="EMBL/GenBank/DDBJ databases">
        <title>Draft genome sequence of Sphaerisporangium sp. 7K107.</title>
        <authorList>
            <person name="Sahin N."/>
            <person name="Saygin H."/>
            <person name="Ay H."/>
        </authorList>
    </citation>
    <scope>NUCLEOTIDE SEQUENCE [LARGE SCALE GENOMIC DNA]</scope>
    <source>
        <strain evidence="2 3">7K107</strain>
    </source>
</reference>